<sequence length="336" mass="38484">MATAKTLKRIAHELYTDTFREYTDRDGNTITYRDAESAIKNKLKEMMGGEKYNYYKFQENKWGFYNLISELISDDINRLNEEVFSPFCDFENFDLGDKKEFTVENTNLFKVANIADGVNSTRRQRLLNKKVPTTAFKLSVAIYEEAERFITGRINWVVFVNRVSDSYHYDIARRIAKTFEGAYSTINAKFQATGNSDKVLLELIAKVEGATGKKPIIYGTPLALSNLEGIQTDLEKEEKRKYGFIQTFRGGYKVLSLPNAYDENAAEGKEWALDNKAIYVIPDGEKIIKLGTEGDVLVIENTDEKERDDQQIEYFMAQKIHLGVVTAAKFGVYKIQ</sequence>
<reference evidence="1" key="2">
    <citation type="submission" date="2021-06" db="EMBL/GenBank/DDBJ databases">
        <authorList>
            <consortium name="NCBI Pathogen Detection Project"/>
        </authorList>
    </citation>
    <scope>NUCLEOTIDE SEQUENCE</scope>
    <source>
        <strain evidence="1">HN1000</strain>
    </source>
</reference>
<dbReference type="AlphaFoldDB" id="A0AAN5VJN1"/>
<accession>A0AAN5VJN1</accession>
<name>A0AAN5VJN1_CLODI</name>
<dbReference type="RefSeq" id="WP_021380778.1">
    <property type="nucleotide sequence ID" value="NZ_BINN01000006.1"/>
</dbReference>
<comment type="caution">
    <text evidence="1">The sequence shown here is derived from an EMBL/GenBank/DDBJ whole genome shotgun (WGS) entry which is preliminary data.</text>
</comment>
<reference evidence="1" key="1">
    <citation type="journal article" date="2018" name="Genome Biol.">
        <title>SKESA: strategic k-mer extension for scrupulous assemblies.</title>
        <authorList>
            <person name="Souvorov A."/>
            <person name="Agarwala R."/>
            <person name="Lipman D.J."/>
        </authorList>
    </citation>
    <scope>NUCLEOTIDE SEQUENCE</scope>
    <source>
        <strain evidence="1">HN1000</strain>
    </source>
</reference>
<dbReference type="Proteomes" id="UP000878956">
    <property type="component" value="Unassembled WGS sequence"/>
</dbReference>
<organism evidence="1 2">
    <name type="scientific">Clostridioides difficile</name>
    <name type="common">Peptoclostridium difficile</name>
    <dbReference type="NCBI Taxonomy" id="1496"/>
    <lineage>
        <taxon>Bacteria</taxon>
        <taxon>Bacillati</taxon>
        <taxon>Bacillota</taxon>
        <taxon>Clostridia</taxon>
        <taxon>Peptostreptococcales</taxon>
        <taxon>Peptostreptococcaceae</taxon>
        <taxon>Clostridioides</taxon>
    </lineage>
</organism>
<evidence type="ECO:0000313" key="1">
    <source>
        <dbReference type="EMBL" id="HBH1541567.1"/>
    </source>
</evidence>
<protein>
    <submittedName>
        <fullName evidence="1">Uncharacterized protein</fullName>
    </submittedName>
</protein>
<evidence type="ECO:0000313" key="2">
    <source>
        <dbReference type="Proteomes" id="UP000878956"/>
    </source>
</evidence>
<proteinExistence type="predicted"/>
<dbReference type="EMBL" id="DAEPXK010000008">
    <property type="protein sequence ID" value="HBH1541567.1"/>
    <property type="molecule type" value="Genomic_DNA"/>
</dbReference>
<gene>
    <name evidence="1" type="ORF">KRM00_001029</name>
</gene>